<name>A0A099P2N5_PICKU</name>
<organism evidence="1 2">
    <name type="scientific">Pichia kudriavzevii</name>
    <name type="common">Yeast</name>
    <name type="synonym">Issatchenkia orientalis</name>
    <dbReference type="NCBI Taxonomy" id="4909"/>
    <lineage>
        <taxon>Eukaryota</taxon>
        <taxon>Fungi</taxon>
        <taxon>Dikarya</taxon>
        <taxon>Ascomycota</taxon>
        <taxon>Saccharomycotina</taxon>
        <taxon>Pichiomycetes</taxon>
        <taxon>Pichiales</taxon>
        <taxon>Pichiaceae</taxon>
        <taxon>Pichia</taxon>
    </lineage>
</organism>
<gene>
    <name evidence="1" type="ORF">JL09_g2463</name>
</gene>
<dbReference type="HOGENOM" id="CLU_039075_0_0_1"/>
<dbReference type="GO" id="GO:0005778">
    <property type="term" value="C:peroxisomal membrane"/>
    <property type="evidence" value="ECO:0007669"/>
    <property type="project" value="TreeGrafter"/>
</dbReference>
<reference evidence="2" key="1">
    <citation type="journal article" date="2014" name="Microb. Cell Fact.">
        <title>Exploiting Issatchenkia orientalis SD108 for succinic acid production.</title>
        <authorList>
            <person name="Xiao H."/>
            <person name="Shao Z."/>
            <person name="Jiang Y."/>
            <person name="Dole S."/>
            <person name="Zhao H."/>
        </authorList>
    </citation>
    <scope>NUCLEOTIDE SEQUENCE [LARGE SCALE GENOMIC DNA]</scope>
    <source>
        <strain evidence="2">SD108</strain>
    </source>
</reference>
<dbReference type="eggNOG" id="ENOG502QVZN">
    <property type="taxonomic scope" value="Eukaryota"/>
</dbReference>
<dbReference type="EMBL" id="JQFK01000020">
    <property type="protein sequence ID" value="KGK38442.1"/>
    <property type="molecule type" value="Genomic_DNA"/>
</dbReference>
<dbReference type="AlphaFoldDB" id="A0A099P2N5"/>
<evidence type="ECO:0000313" key="1">
    <source>
        <dbReference type="EMBL" id="KGK38442.1"/>
    </source>
</evidence>
<accession>A0A099P2N5</accession>
<dbReference type="PANTHER" id="PTHR15460">
    <property type="entry name" value="PEROXISOMAL MEMBRANE PROTEIN 4"/>
    <property type="match status" value="1"/>
</dbReference>
<dbReference type="Proteomes" id="UP000029867">
    <property type="component" value="Unassembled WGS sequence"/>
</dbReference>
<dbReference type="InterPro" id="IPR027417">
    <property type="entry name" value="P-loop_NTPase"/>
</dbReference>
<dbReference type="Gene3D" id="3.40.50.300">
    <property type="entry name" value="P-loop containing nucleotide triphosphate hydrolases"/>
    <property type="match status" value="1"/>
</dbReference>
<dbReference type="InterPro" id="IPR019531">
    <property type="entry name" value="Pmp4"/>
</dbReference>
<dbReference type="VEuPathDB" id="FungiDB:C5L36_0D02980"/>
<evidence type="ECO:0000313" key="2">
    <source>
        <dbReference type="Proteomes" id="UP000029867"/>
    </source>
</evidence>
<dbReference type="PANTHER" id="PTHR15460:SF3">
    <property type="entry name" value="PEROXISOMAL MEMBRANE PROTEIN 4"/>
    <property type="match status" value="1"/>
</dbReference>
<proteinExistence type="predicted"/>
<dbReference type="SUPFAM" id="SSF52540">
    <property type="entry name" value="P-loop containing nucleoside triphosphate hydrolases"/>
    <property type="match status" value="1"/>
</dbReference>
<protein>
    <submittedName>
        <fullName evidence="1">Uncharacterized protein</fullName>
    </submittedName>
</protein>
<sequence length="527" mass="59251">MDNELLEAILRAVQNALIYGYRIRFLHSFAYNVATLPRPHELLKGVWKSMRLGVDHGKILAVFAIVFRVVKTVLKRRVDKPVADFIAGFLGGCLVYGGLVNRRRRMLNDAILEQITMYTLSRLVLALGRDVVNAAVPDRYRKKARDMSWTLGCGWAAHSFEEECQWKSIETPMHTKRDLGKPLRFALLGPHGSSKSSLVSILSNNMTLENYYPTLYNSPILVEFQPPNKRAGVLLDPVSTLNDLSKVGVTNDKKSSIMLPEYMLRKLERKQIDKLKRKDIMAQPNGHPGPTTVSPKEREPIVVELIDTPGVEADDLIPFLEKSLDCRLSKDVLNNLANGYNTNYRSRVKPLIIGSGISDMNGYMDGYILTYSCVPQDPLPPAYEASQSTPTRKTATQLDIVRAVHDSIEDAWKEWTVYNEGWKTGGETEVKHSFSSRFKREADATVPGVVAMMSSSGMPPIVLVCTHIDSPLASPRLIEEGRELARKWNAAFVECSCSPIKREWENVYETIAVAIRLAEEKYPRASK</sequence>
<comment type="caution">
    <text evidence="1">The sequence shown here is derived from an EMBL/GenBank/DDBJ whole genome shotgun (WGS) entry which is preliminary data.</text>
</comment>